<accession>A0A2V3BTQ2</accession>
<protein>
    <submittedName>
        <fullName evidence="2">Derepression protein</fullName>
    </submittedName>
</protein>
<dbReference type="Pfam" id="PF25738">
    <property type="entry name" value="Derepression"/>
    <property type="match status" value="1"/>
</dbReference>
<evidence type="ECO:0000313" key="3">
    <source>
        <dbReference type="EMBL" id="STH81372.1"/>
    </source>
</evidence>
<evidence type="ECO:0000313" key="5">
    <source>
        <dbReference type="Proteomes" id="UP000430387"/>
    </source>
</evidence>
<reference evidence="2 5" key="2">
    <citation type="submission" date="2019-12" db="EMBL/GenBank/DDBJ databases">
        <title>Enteriobacteria Tanzani isolates_8377-8380.</title>
        <authorList>
            <person name="Subbiah M."/>
            <person name="Call D."/>
        </authorList>
    </citation>
    <scope>NUCLEOTIDE SEQUENCE [LARGE SCALE GENOMIC DNA]</scope>
    <source>
        <strain evidence="2 5">8380wG1</strain>
    </source>
</reference>
<dbReference type="InterPro" id="IPR057872">
    <property type="entry name" value="Derepression"/>
</dbReference>
<evidence type="ECO:0000313" key="1">
    <source>
        <dbReference type="EMBL" id="EFH6097178.1"/>
    </source>
</evidence>
<organism evidence="2 5">
    <name type="scientific">Escherichia coli</name>
    <dbReference type="NCBI Taxonomy" id="562"/>
    <lineage>
        <taxon>Bacteria</taxon>
        <taxon>Pseudomonadati</taxon>
        <taxon>Pseudomonadota</taxon>
        <taxon>Gammaproteobacteria</taxon>
        <taxon>Enterobacterales</taxon>
        <taxon>Enterobacteriaceae</taxon>
        <taxon>Escherichia</taxon>
    </lineage>
</organism>
<evidence type="ECO:0000313" key="4">
    <source>
        <dbReference type="Proteomes" id="UP000255093"/>
    </source>
</evidence>
<dbReference type="Proteomes" id="UP000255093">
    <property type="component" value="Unassembled WGS sequence"/>
</dbReference>
<proteinExistence type="predicted"/>
<evidence type="ECO:0000313" key="6">
    <source>
        <dbReference type="Proteomes" id="UP000531463"/>
    </source>
</evidence>
<sequence>MANRKQHRAIAERRHIQTEINRRLSRAFRVAKIMHINMLHERSCELSNLYSSAVFSYLADDLRELQQLFQQQNKLH</sequence>
<name>A0A2V3BTQ2_ECOLX</name>
<dbReference type="RefSeq" id="WP_022631069.1">
    <property type="nucleotide sequence ID" value="NZ_BAAFKD010000008.1"/>
</dbReference>
<gene>
    <name evidence="1" type="ORF">GAI89_21425</name>
    <name evidence="2" type="ORF">GQA06_07765</name>
    <name evidence="3" type="ORF">NCTC8621_01293</name>
</gene>
<dbReference type="Proteomes" id="UP000430387">
    <property type="component" value="Unassembled WGS sequence"/>
</dbReference>
<reference evidence="1 6" key="3">
    <citation type="submission" date="2019-12" db="EMBL/GenBank/DDBJ databases">
        <authorList>
            <consortium name="NARMS: The National Antimicrobial Resistance Monitoring System"/>
        </authorList>
    </citation>
    <scope>NUCLEOTIDE SEQUENCE [LARGE SCALE GENOMIC DNA]</scope>
    <source>
        <strain evidence="1 6">CVM N19EC0510</strain>
    </source>
</reference>
<dbReference type="EMBL" id="UGBW01000003">
    <property type="protein sequence ID" value="STH81372.1"/>
    <property type="molecule type" value="Genomic_DNA"/>
</dbReference>
<evidence type="ECO:0000313" key="2">
    <source>
        <dbReference type="EMBL" id="MWR13695.1"/>
    </source>
</evidence>
<dbReference type="EMBL" id="AASWKH010000025">
    <property type="protein sequence ID" value="EFH6097178.1"/>
    <property type="molecule type" value="Genomic_DNA"/>
</dbReference>
<dbReference type="Proteomes" id="UP000531463">
    <property type="component" value="Unassembled WGS sequence"/>
</dbReference>
<dbReference type="EMBL" id="WTQJ01000101">
    <property type="protein sequence ID" value="MWR13695.1"/>
    <property type="molecule type" value="Genomic_DNA"/>
</dbReference>
<dbReference type="AlphaFoldDB" id="A0A2V3BTQ2"/>
<reference evidence="3 4" key="1">
    <citation type="submission" date="2018-06" db="EMBL/GenBank/DDBJ databases">
        <authorList>
            <consortium name="Pathogen Informatics"/>
            <person name="Doyle S."/>
        </authorList>
    </citation>
    <scope>NUCLEOTIDE SEQUENCE [LARGE SCALE GENOMIC DNA]</scope>
    <source>
        <strain evidence="3 4">NCTC8621</strain>
    </source>
</reference>